<organism evidence="1 2">
    <name type="scientific">Neoroseomonas soli</name>
    <dbReference type="NCBI Taxonomy" id="1081025"/>
    <lineage>
        <taxon>Bacteria</taxon>
        <taxon>Pseudomonadati</taxon>
        <taxon>Pseudomonadota</taxon>
        <taxon>Alphaproteobacteria</taxon>
        <taxon>Acetobacterales</taxon>
        <taxon>Acetobacteraceae</taxon>
        <taxon>Neoroseomonas</taxon>
    </lineage>
</organism>
<evidence type="ECO:0000313" key="2">
    <source>
        <dbReference type="Proteomes" id="UP001138751"/>
    </source>
</evidence>
<reference evidence="1" key="2">
    <citation type="journal article" date="2021" name="Syst. Appl. Microbiol.">
        <title>Roseomonas hellenica sp. nov., isolated from roots of wild-growing Alkanna tinctoria.</title>
        <authorList>
            <person name="Rat A."/>
            <person name="Naranjo H.D."/>
            <person name="Lebbe L."/>
            <person name="Cnockaert M."/>
            <person name="Krigas N."/>
            <person name="Grigoriadou K."/>
            <person name="Maloupa E."/>
            <person name="Willems A."/>
        </authorList>
    </citation>
    <scope>NUCLEOTIDE SEQUENCE</scope>
    <source>
        <strain evidence="1">LMG 31231</strain>
    </source>
</reference>
<comment type="caution">
    <text evidence="1">The sequence shown here is derived from an EMBL/GenBank/DDBJ whole genome shotgun (WGS) entry which is preliminary data.</text>
</comment>
<gene>
    <name evidence="1" type="ORF">GXW76_08230</name>
</gene>
<dbReference type="EMBL" id="JAAEDM010000015">
    <property type="protein sequence ID" value="MBR0671159.1"/>
    <property type="molecule type" value="Genomic_DNA"/>
</dbReference>
<reference evidence="1" key="1">
    <citation type="submission" date="2020-01" db="EMBL/GenBank/DDBJ databases">
        <authorList>
            <person name="Rat A."/>
        </authorList>
    </citation>
    <scope>NUCLEOTIDE SEQUENCE</scope>
    <source>
        <strain evidence="1">LMG 31231</strain>
    </source>
</reference>
<accession>A0A9X9WVI0</accession>
<name>A0A9X9WVI0_9PROT</name>
<evidence type="ECO:0000313" key="1">
    <source>
        <dbReference type="EMBL" id="MBR0671159.1"/>
    </source>
</evidence>
<sequence>MAETTTPLPEVGAKPAATATRAATSMRKEDNVGLAAEFAVAAYLTNAGWFAAMMPSSTFPGIDIMARKAGYEPVSVQVKASRKRGQFFVIDSSATRVNGAVPDVPAQIYVFGANEAPGFNSAWSFSVMTREEVRACMKCDAGGSYVPAAAVRDPANVDAWSKMALAARPIAETRACPMPSPSPRGLEGTST</sequence>
<dbReference type="RefSeq" id="WP_211861529.1">
    <property type="nucleotide sequence ID" value="NZ_JAAEDM010000015.1"/>
</dbReference>
<dbReference type="AlphaFoldDB" id="A0A9X9WVI0"/>
<keyword evidence="2" id="KW-1185">Reference proteome</keyword>
<protein>
    <submittedName>
        <fullName evidence="1">Uncharacterized protein</fullName>
    </submittedName>
</protein>
<proteinExistence type="predicted"/>
<dbReference type="Proteomes" id="UP001138751">
    <property type="component" value="Unassembled WGS sequence"/>
</dbReference>